<dbReference type="PANTHER" id="PTHR30480:SF13">
    <property type="entry name" value="BETA-HEXOSAMINIDASE"/>
    <property type="match status" value="1"/>
</dbReference>
<dbReference type="GO" id="GO:0005975">
    <property type="term" value="P:carbohydrate metabolic process"/>
    <property type="evidence" value="ECO:0007669"/>
    <property type="project" value="InterPro"/>
</dbReference>
<protein>
    <submittedName>
        <fullName evidence="3">Beta-hexosaminidase</fullName>
    </submittedName>
</protein>
<reference evidence="3 4" key="1">
    <citation type="submission" date="2021-07" db="EMBL/GenBank/DDBJ databases">
        <title>A novel Jannaschia species isolated from marine dinoflagellate Ceratoperidinium margalefii.</title>
        <authorList>
            <person name="Jiang Y."/>
            <person name="Li Z."/>
        </authorList>
    </citation>
    <scope>NUCLEOTIDE SEQUENCE [LARGE SCALE GENOMIC DNA]</scope>
    <source>
        <strain evidence="3 4">J12C1-MA-4</strain>
    </source>
</reference>
<dbReference type="PANTHER" id="PTHR30480">
    <property type="entry name" value="BETA-HEXOSAMINIDASE-RELATED"/>
    <property type="match status" value="1"/>
</dbReference>
<name>A0A8F6TW29_9RHOB</name>
<accession>A0A8F6TW29</accession>
<dbReference type="GO" id="GO:0004553">
    <property type="term" value="F:hydrolase activity, hydrolyzing O-glycosyl compounds"/>
    <property type="evidence" value="ECO:0007669"/>
    <property type="project" value="InterPro"/>
</dbReference>
<dbReference type="EMBL" id="CP079194">
    <property type="protein sequence ID" value="QXT38969.1"/>
    <property type="molecule type" value="Genomic_DNA"/>
</dbReference>
<dbReference type="RefSeq" id="WP_219001214.1">
    <property type="nucleotide sequence ID" value="NZ_CP079194.1"/>
</dbReference>
<evidence type="ECO:0000313" key="3">
    <source>
        <dbReference type="EMBL" id="QXT38969.1"/>
    </source>
</evidence>
<dbReference type="Proteomes" id="UP000825009">
    <property type="component" value="Chromosome"/>
</dbReference>
<feature type="domain" description="Glycoside hydrolase family 3 N-terminal" evidence="2">
    <location>
        <begin position="30"/>
        <end position="304"/>
    </location>
</feature>
<dbReference type="KEGG" id="gce:KYE46_13660"/>
<evidence type="ECO:0000313" key="4">
    <source>
        <dbReference type="Proteomes" id="UP000825009"/>
    </source>
</evidence>
<gene>
    <name evidence="3" type="ORF">KYE46_13660</name>
</gene>
<dbReference type="AlphaFoldDB" id="A0A8F6TW29"/>
<dbReference type="InterPro" id="IPR001764">
    <property type="entry name" value="Glyco_hydro_3_N"/>
</dbReference>
<comment type="similarity">
    <text evidence="1">Belongs to the glycosyl hydrolase 3 family.</text>
</comment>
<dbReference type="InterPro" id="IPR050226">
    <property type="entry name" value="NagZ_Beta-hexosaminidase"/>
</dbReference>
<evidence type="ECO:0000259" key="2">
    <source>
        <dbReference type="Pfam" id="PF00933"/>
    </source>
</evidence>
<sequence>MSHSATILGCEGLALTRAERAFFAEARPWGFILFARNIEDAAQVSDLTSELRDCVGHDAPILIDQEGGRVQRMRGPIWREWMPPLDQVKRGGARSMALRYRLIAHELRAVGIDVNCAPTADVARSDTHPFLRNRLYGSDVETVVDVARAVSEGLMAGGVLPVLKHIPGHGAALTDSHKGLPRVAEDRATLTDVDFAAFRALNTLPLGMTAHIVFEALGSQLPATMDREMITLIRDEIGFRGALMTDDLSMGALPGPIGERAARAKAAGCDLILHCNGDLAEMHDVVIAAGALDGLSQQRCDAALAQRKTPDPLDIEAIEQDLSDLLGGEVYV</sequence>
<evidence type="ECO:0000256" key="1">
    <source>
        <dbReference type="ARBA" id="ARBA00005336"/>
    </source>
</evidence>
<keyword evidence="4" id="KW-1185">Reference proteome</keyword>
<proteinExistence type="inferred from homology"/>
<dbReference type="Pfam" id="PF00933">
    <property type="entry name" value="Glyco_hydro_3"/>
    <property type="match status" value="1"/>
</dbReference>
<organism evidence="3 4">
    <name type="scientific">Gymnodinialimonas ceratoperidinii</name>
    <dbReference type="NCBI Taxonomy" id="2856823"/>
    <lineage>
        <taxon>Bacteria</taxon>
        <taxon>Pseudomonadati</taxon>
        <taxon>Pseudomonadota</taxon>
        <taxon>Alphaproteobacteria</taxon>
        <taxon>Rhodobacterales</taxon>
        <taxon>Paracoccaceae</taxon>
        <taxon>Gymnodinialimonas</taxon>
    </lineage>
</organism>
<dbReference type="GO" id="GO:0009254">
    <property type="term" value="P:peptidoglycan turnover"/>
    <property type="evidence" value="ECO:0007669"/>
    <property type="project" value="TreeGrafter"/>
</dbReference>